<sequence>MTERFPKMRIIFCFIFTLFYGAFSKTINVATNRRVTLQPLVEGEIENILWRHNGNKMVEWDNKAGNVSEYLKFKGRIKLDVKAGDVTIIHLTKDDSGLYDAVMIIQGKLIIRKHRVEVTDPVTKAKITCLSNATLHCEAEGDFLDYSWSGPGLQTAEMRGQTGPQISKENQDSVYTCVVNNPEIISSFYV</sequence>
<evidence type="ECO:0000256" key="3">
    <source>
        <dbReference type="ARBA" id="ARBA00023136"/>
    </source>
</evidence>
<dbReference type="PANTHER" id="PTHR12080">
    <property type="entry name" value="SIGNALING LYMPHOCYTIC ACTIVATION MOLECULE"/>
    <property type="match status" value="1"/>
</dbReference>
<reference evidence="6" key="1">
    <citation type="submission" date="2025-08" db="UniProtKB">
        <authorList>
            <consortium name="RefSeq"/>
        </authorList>
    </citation>
    <scope>IDENTIFICATION</scope>
</reference>
<dbReference type="AlphaFoldDB" id="A0A8M1K9V2"/>
<accession>A0A8M1K9V2</accession>
<evidence type="ECO:0000256" key="2">
    <source>
        <dbReference type="ARBA" id="ARBA00022729"/>
    </source>
</evidence>
<evidence type="ECO:0000256" key="1">
    <source>
        <dbReference type="ARBA" id="ARBA00004370"/>
    </source>
</evidence>
<keyword evidence="3" id="KW-0472">Membrane</keyword>
<comment type="subcellular location">
    <subcellularLocation>
        <location evidence="1">Membrane</location>
    </subcellularLocation>
</comment>
<keyword evidence="2" id="KW-0732">Signal</keyword>
<dbReference type="PANTHER" id="PTHR12080:SF134">
    <property type="entry name" value="CD48 ANTIGEN"/>
    <property type="match status" value="1"/>
</dbReference>
<dbReference type="GO" id="GO:0016020">
    <property type="term" value="C:membrane"/>
    <property type="evidence" value="ECO:0007669"/>
    <property type="project" value="UniProtKB-SubCell"/>
</dbReference>
<gene>
    <name evidence="6" type="primary">LOC122130244</name>
</gene>
<evidence type="ECO:0000256" key="4">
    <source>
        <dbReference type="ARBA" id="ARBA00023180"/>
    </source>
</evidence>
<organism evidence="5 6">
    <name type="scientific">Clupea harengus</name>
    <name type="common">Atlantic herring</name>
    <dbReference type="NCBI Taxonomy" id="7950"/>
    <lineage>
        <taxon>Eukaryota</taxon>
        <taxon>Metazoa</taxon>
        <taxon>Chordata</taxon>
        <taxon>Craniata</taxon>
        <taxon>Vertebrata</taxon>
        <taxon>Euteleostomi</taxon>
        <taxon>Actinopterygii</taxon>
        <taxon>Neopterygii</taxon>
        <taxon>Teleostei</taxon>
        <taxon>Clupei</taxon>
        <taxon>Clupeiformes</taxon>
        <taxon>Clupeoidei</taxon>
        <taxon>Clupeidae</taxon>
        <taxon>Clupea</taxon>
    </lineage>
</organism>
<proteinExistence type="predicted"/>
<protein>
    <submittedName>
        <fullName evidence="6">Uncharacterized protein LOC122130244 isoform X2</fullName>
    </submittedName>
</protein>
<evidence type="ECO:0000313" key="5">
    <source>
        <dbReference type="Proteomes" id="UP000515152"/>
    </source>
</evidence>
<dbReference type="Proteomes" id="UP000515152">
    <property type="component" value="Unplaced"/>
</dbReference>
<dbReference type="GeneID" id="122130244"/>
<keyword evidence="4" id="KW-0325">Glycoprotein</keyword>
<keyword evidence="5" id="KW-1185">Reference proteome</keyword>
<dbReference type="InterPro" id="IPR015631">
    <property type="entry name" value="CD2/SLAM_rcpt"/>
</dbReference>
<evidence type="ECO:0000313" key="6">
    <source>
        <dbReference type="RefSeq" id="XP_042560831.1"/>
    </source>
</evidence>
<dbReference type="RefSeq" id="XP_042560831.1">
    <property type="nucleotide sequence ID" value="XM_042704897.1"/>
</dbReference>
<name>A0A8M1K9V2_CLUHA</name>